<dbReference type="PANTHER" id="PTHR43297:SF2">
    <property type="entry name" value="DIPEPTIDE TRANSPORT ATP-BINDING PROTEIN DPPD"/>
    <property type="match status" value="1"/>
</dbReference>
<dbReference type="EMBL" id="JBHSBH010000015">
    <property type="protein sequence ID" value="MFC3999340.1"/>
    <property type="molecule type" value="Genomic_DNA"/>
</dbReference>
<dbReference type="CDD" id="cd03257">
    <property type="entry name" value="ABC_NikE_OppD_transporters"/>
    <property type="match status" value="1"/>
</dbReference>
<evidence type="ECO:0000256" key="1">
    <source>
        <dbReference type="ARBA" id="ARBA00004202"/>
    </source>
</evidence>
<keyword evidence="3" id="KW-0813">Transport</keyword>
<comment type="subcellular location">
    <subcellularLocation>
        <location evidence="1">Cell membrane</location>
        <topology evidence="1">Peripheral membrane protein</topology>
    </subcellularLocation>
</comment>
<evidence type="ECO:0000259" key="8">
    <source>
        <dbReference type="PROSITE" id="PS50893"/>
    </source>
</evidence>
<dbReference type="Pfam" id="PF08352">
    <property type="entry name" value="oligo_HPY"/>
    <property type="match status" value="1"/>
</dbReference>
<comment type="similarity">
    <text evidence="2">Belongs to the ABC transporter superfamily.</text>
</comment>
<evidence type="ECO:0000313" key="9">
    <source>
        <dbReference type="EMBL" id="MFC3999340.1"/>
    </source>
</evidence>
<protein>
    <submittedName>
        <fullName evidence="9">ABC transporter ATP-binding protein</fullName>
    </submittedName>
</protein>
<dbReference type="SUPFAM" id="SSF52540">
    <property type="entry name" value="P-loop containing nucleoside triphosphate hydrolases"/>
    <property type="match status" value="1"/>
</dbReference>
<proteinExistence type="inferred from homology"/>
<dbReference type="GO" id="GO:0005524">
    <property type="term" value="F:ATP binding"/>
    <property type="evidence" value="ECO:0007669"/>
    <property type="project" value="UniProtKB-KW"/>
</dbReference>
<evidence type="ECO:0000256" key="2">
    <source>
        <dbReference type="ARBA" id="ARBA00005417"/>
    </source>
</evidence>
<evidence type="ECO:0000256" key="5">
    <source>
        <dbReference type="ARBA" id="ARBA00022741"/>
    </source>
</evidence>
<gene>
    <name evidence="9" type="ORF">ACFOVU_25745</name>
</gene>
<evidence type="ECO:0000256" key="3">
    <source>
        <dbReference type="ARBA" id="ARBA00022448"/>
    </source>
</evidence>
<keyword evidence="10" id="KW-1185">Reference proteome</keyword>
<evidence type="ECO:0000256" key="7">
    <source>
        <dbReference type="ARBA" id="ARBA00023136"/>
    </source>
</evidence>
<organism evidence="9 10">
    <name type="scientific">Nocardiopsis sediminis</name>
    <dbReference type="NCBI Taxonomy" id="1778267"/>
    <lineage>
        <taxon>Bacteria</taxon>
        <taxon>Bacillati</taxon>
        <taxon>Actinomycetota</taxon>
        <taxon>Actinomycetes</taxon>
        <taxon>Streptosporangiales</taxon>
        <taxon>Nocardiopsidaceae</taxon>
        <taxon>Nocardiopsis</taxon>
    </lineage>
</organism>
<evidence type="ECO:0000256" key="6">
    <source>
        <dbReference type="ARBA" id="ARBA00022840"/>
    </source>
</evidence>
<sequence length="349" mass="35843">MNADPVVSVADTAVSVRDLSVVLPGPHGAVHAVRDLSFDVRRGEALAIVGESGAGKSMTARAVLGTVPYGARVTGSVRVCGQEVVGAGSARMRLLRGRRVALIPQDALTVLSPVHTVGFQVAAALRANRGLGRAAATRAAVDALGEVGLPDPARTARRHPHELSGGQRQRAVIAMATASEPDVVLADEPTTALDPVTREHVLDLLEGLRARTGAALVLITHDLANAGARADRLLVMYAGRHVESGPAADVLEHPQAPYTAGLLASLPERAASGGARRPLPVISGAPPAPWDDPAGCAFAPRCPLVSAACRAAPPPALDGGADRLVSCHHWRDVADGPAERLFADPAAAP</sequence>
<dbReference type="InterPro" id="IPR003439">
    <property type="entry name" value="ABC_transporter-like_ATP-bd"/>
</dbReference>
<reference evidence="10" key="1">
    <citation type="journal article" date="2019" name="Int. J. Syst. Evol. Microbiol.">
        <title>The Global Catalogue of Microorganisms (GCM) 10K type strain sequencing project: providing services to taxonomists for standard genome sequencing and annotation.</title>
        <authorList>
            <consortium name="The Broad Institute Genomics Platform"/>
            <consortium name="The Broad Institute Genome Sequencing Center for Infectious Disease"/>
            <person name="Wu L."/>
            <person name="Ma J."/>
        </authorList>
    </citation>
    <scope>NUCLEOTIDE SEQUENCE [LARGE SCALE GENOMIC DNA]</scope>
    <source>
        <strain evidence="10">TBRC 1826</strain>
    </source>
</reference>
<dbReference type="Gene3D" id="3.40.50.300">
    <property type="entry name" value="P-loop containing nucleotide triphosphate hydrolases"/>
    <property type="match status" value="1"/>
</dbReference>
<accession>A0ABV8FT65</accession>
<dbReference type="NCBIfam" id="TIGR01727">
    <property type="entry name" value="oligo_HPY"/>
    <property type="match status" value="1"/>
</dbReference>
<keyword evidence="4" id="KW-1003">Cell membrane</keyword>
<evidence type="ECO:0000256" key="4">
    <source>
        <dbReference type="ARBA" id="ARBA00022475"/>
    </source>
</evidence>
<evidence type="ECO:0000313" key="10">
    <source>
        <dbReference type="Proteomes" id="UP001595847"/>
    </source>
</evidence>
<keyword evidence="5" id="KW-0547">Nucleotide-binding</keyword>
<dbReference type="InterPro" id="IPR027417">
    <property type="entry name" value="P-loop_NTPase"/>
</dbReference>
<dbReference type="PANTHER" id="PTHR43297">
    <property type="entry name" value="OLIGOPEPTIDE TRANSPORT ATP-BINDING PROTEIN APPD"/>
    <property type="match status" value="1"/>
</dbReference>
<dbReference type="Proteomes" id="UP001595847">
    <property type="component" value="Unassembled WGS sequence"/>
</dbReference>
<comment type="caution">
    <text evidence="9">The sequence shown here is derived from an EMBL/GenBank/DDBJ whole genome shotgun (WGS) entry which is preliminary data.</text>
</comment>
<dbReference type="PROSITE" id="PS50893">
    <property type="entry name" value="ABC_TRANSPORTER_2"/>
    <property type="match status" value="1"/>
</dbReference>
<dbReference type="InterPro" id="IPR003593">
    <property type="entry name" value="AAA+_ATPase"/>
</dbReference>
<dbReference type="Pfam" id="PF00005">
    <property type="entry name" value="ABC_tran"/>
    <property type="match status" value="1"/>
</dbReference>
<dbReference type="SMART" id="SM00382">
    <property type="entry name" value="AAA"/>
    <property type="match status" value="1"/>
</dbReference>
<name>A0ABV8FT65_9ACTN</name>
<keyword evidence="7" id="KW-0472">Membrane</keyword>
<dbReference type="InterPro" id="IPR017871">
    <property type="entry name" value="ABC_transporter-like_CS"/>
</dbReference>
<feature type="domain" description="ABC transporter" evidence="8">
    <location>
        <begin position="14"/>
        <end position="263"/>
    </location>
</feature>
<dbReference type="RefSeq" id="WP_378537717.1">
    <property type="nucleotide sequence ID" value="NZ_JBHSBH010000015.1"/>
</dbReference>
<dbReference type="InterPro" id="IPR050388">
    <property type="entry name" value="ABC_Ni/Peptide_Import"/>
</dbReference>
<dbReference type="InterPro" id="IPR013563">
    <property type="entry name" value="Oligopep_ABC_C"/>
</dbReference>
<keyword evidence="6 9" id="KW-0067">ATP-binding</keyword>
<dbReference type="PROSITE" id="PS00211">
    <property type="entry name" value="ABC_TRANSPORTER_1"/>
    <property type="match status" value="1"/>
</dbReference>